<name>A0ABR5F376_9ACTN</name>
<gene>
    <name evidence="2" type="ORF">FrCorBMG51_13090</name>
</gene>
<protein>
    <submittedName>
        <fullName evidence="2">Uncharacterized protein</fullName>
    </submittedName>
</protein>
<feature type="compositionally biased region" description="Basic and acidic residues" evidence="1">
    <location>
        <begin position="1"/>
        <end position="13"/>
    </location>
</feature>
<feature type="region of interest" description="Disordered" evidence="1">
    <location>
        <begin position="1"/>
        <end position="65"/>
    </location>
</feature>
<evidence type="ECO:0000313" key="2">
    <source>
        <dbReference type="EMBL" id="KLL11174.1"/>
    </source>
</evidence>
<comment type="caution">
    <text evidence="2">The sequence shown here is derived from an EMBL/GenBank/DDBJ whole genome shotgun (WGS) entry which is preliminary data.</text>
</comment>
<evidence type="ECO:0000256" key="1">
    <source>
        <dbReference type="SAM" id="MobiDB-lite"/>
    </source>
</evidence>
<proteinExistence type="predicted"/>
<accession>A0ABR5F376</accession>
<organism evidence="2 3">
    <name type="scientific">Protofrankia coriariae</name>
    <dbReference type="NCBI Taxonomy" id="1562887"/>
    <lineage>
        <taxon>Bacteria</taxon>
        <taxon>Bacillati</taxon>
        <taxon>Actinomycetota</taxon>
        <taxon>Actinomycetes</taxon>
        <taxon>Frankiales</taxon>
        <taxon>Frankiaceae</taxon>
        <taxon>Protofrankia</taxon>
    </lineage>
</organism>
<reference evidence="2 3" key="1">
    <citation type="submission" date="2014-12" db="EMBL/GenBank/DDBJ databases">
        <title>Frankia sp. BMG5.1 draft genome.</title>
        <authorList>
            <person name="Gtari M."/>
            <person name="Ghodhbane-Gtari F."/>
            <person name="Nouioui I."/>
            <person name="Ktari A."/>
            <person name="Hezbri K."/>
            <person name="Mimouni W."/>
            <person name="Sbissi I."/>
            <person name="Ayari A."/>
            <person name="Yamanaka T."/>
            <person name="Normand P."/>
            <person name="Tisa L.S."/>
            <person name="Boudabous A."/>
        </authorList>
    </citation>
    <scope>NUCLEOTIDE SEQUENCE [LARGE SCALE GENOMIC DNA]</scope>
    <source>
        <strain evidence="2 3">BMG5.1</strain>
    </source>
</reference>
<feature type="compositionally biased region" description="Basic and acidic residues" evidence="1">
    <location>
        <begin position="45"/>
        <end position="65"/>
    </location>
</feature>
<sequence length="65" mass="7295">MSRKPGSRDRRPPGDTPPVRPAGRPITVRRAVRRLRRAPAATSADPHERRSTGYDLPAGRDQRLE</sequence>
<dbReference type="Proteomes" id="UP000035425">
    <property type="component" value="Unassembled WGS sequence"/>
</dbReference>
<evidence type="ECO:0000313" key="3">
    <source>
        <dbReference type="Proteomes" id="UP000035425"/>
    </source>
</evidence>
<dbReference type="EMBL" id="JWIO01000018">
    <property type="protein sequence ID" value="KLL11174.1"/>
    <property type="molecule type" value="Genomic_DNA"/>
</dbReference>
<keyword evidence="3" id="KW-1185">Reference proteome</keyword>